<organism evidence="1 2">
    <name type="scientific">Paraburkholderia phymatum</name>
    <dbReference type="NCBI Taxonomy" id="148447"/>
    <lineage>
        <taxon>Bacteria</taxon>
        <taxon>Pseudomonadati</taxon>
        <taxon>Pseudomonadota</taxon>
        <taxon>Betaproteobacteria</taxon>
        <taxon>Burkholderiales</taxon>
        <taxon>Burkholderiaceae</taxon>
        <taxon>Paraburkholderia</taxon>
    </lineage>
</organism>
<sequence length="460" mass="50121">MRTLSRYTIISQRACIMRSRFLASVLLVLLAASSGQLARAGGVAPCEEPIVFEGSAVNVLVLPYAAGVGFDERVTAVGTRLGLLIQQDSLIRLAKYSSIAVVDLVPRLAGQTQRPCSPATVLGMVLGRTPGAPRHIQPGKGVVLVWGSIYQEKDDIYIQTFARFLRNGETETITATPPDAKSNTIRFTGNVPWQSFAFEPHRVTQADLDNIEKTYEQLARLHTQASDSAPATPLLRDPAVPVAYQVLEIKGEWMRVKELYFGKEGWLRSSGSNTKWPLLDRMPELNFIDGLVGYLQYKEALAGKGPQVSAKTAAMLGSDAFQRYERGAASSAPEARAASMSLRAVMMLDPQQANLSGPVELFSQSATLAPQSAEARNLQTMFRAARCCASSDPAKEEQAIVANFLGALSLDPGNRNLVANLESFYSLLASRPDGQHAFDTNELSKRLVQVRDVKAHLKQE</sequence>
<comment type="caution">
    <text evidence="1">The sequence shown here is derived from an EMBL/GenBank/DDBJ whole genome shotgun (WGS) entry which is preliminary data.</text>
</comment>
<reference evidence="1" key="1">
    <citation type="submission" date="2024-07" db="EMBL/GenBank/DDBJ databases">
        <title>A survey of Mimosa microsymbionts across Brazilian biomes reveals a high diversity of Paraburkholderia nodulating endemic species, but also that Cupriavidus is common as a symbiont of widespread species.</title>
        <authorList>
            <person name="Rouws L."/>
            <person name="Barauna A."/>
            <person name="Beukes C."/>
            <person name="Rouws J.R.C."/>
            <person name="De Faria S.M."/>
            <person name="Gross E."/>
            <person name="Bueno Dos Reis Junior F."/>
            <person name="Simon M.F."/>
            <person name="Maluk M."/>
            <person name="Odee D.W."/>
            <person name="Kenicer G."/>
            <person name="Young J.P.W."/>
            <person name="Reis V.M."/>
            <person name="Zilli J."/>
            <person name="James E.K."/>
        </authorList>
    </citation>
    <scope>NUCLEOTIDE SEQUENCE</scope>
    <source>
        <strain evidence="1">EG181B</strain>
    </source>
</reference>
<evidence type="ECO:0000313" key="2">
    <source>
        <dbReference type="Proteomes" id="UP001558850"/>
    </source>
</evidence>
<evidence type="ECO:0000313" key="1">
    <source>
        <dbReference type="EMBL" id="MEX3935894.1"/>
    </source>
</evidence>
<protein>
    <submittedName>
        <fullName evidence="1">Uncharacterized protein</fullName>
    </submittedName>
</protein>
<name>A0ACC6U8L7_9BURK</name>
<proteinExistence type="predicted"/>
<accession>A0ACC6U8L7</accession>
<keyword evidence="2" id="KW-1185">Reference proteome</keyword>
<dbReference type="EMBL" id="JBFRCH010000024">
    <property type="protein sequence ID" value="MEX3935894.1"/>
    <property type="molecule type" value="Genomic_DNA"/>
</dbReference>
<gene>
    <name evidence="1" type="ORF">AB4Y32_29570</name>
</gene>
<dbReference type="Proteomes" id="UP001558850">
    <property type="component" value="Unassembled WGS sequence"/>
</dbReference>